<reference evidence="1 2" key="1">
    <citation type="submission" date="2015-12" db="EMBL/GenBank/DDBJ databases">
        <title>Draft genome sequence of Moniliophthora roreri, the causal agent of frosty pod rot of cacao.</title>
        <authorList>
            <person name="Aime M.C."/>
            <person name="Diaz-Valderrama J.R."/>
            <person name="Kijpornyongpan T."/>
            <person name="Phillips-Mora W."/>
        </authorList>
    </citation>
    <scope>NUCLEOTIDE SEQUENCE [LARGE SCALE GENOMIC DNA]</scope>
    <source>
        <strain evidence="1 2">MCA 2952</strain>
    </source>
</reference>
<evidence type="ECO:0000313" key="2">
    <source>
        <dbReference type="Proteomes" id="UP000054988"/>
    </source>
</evidence>
<accession>A0A0W0FYQ1</accession>
<proteinExistence type="predicted"/>
<sequence length="271" mass="29789">MVATLALPNPSKYCKSTSAWTKAVMQLHIFIDGQQGEDTVRHFAQCTKNLSKRHIVQVHMGNAGNSEQFGCLTIYNWRCNTCKPCPESYWVEALDEEVTHELVKLYNWFLRQCLGNHDSRIATLCACFPDAMTPSCYQHLLRIHAPTTTDLQCHVSADGKAKQKATVHPPIKTKPVLLAVQTALQKCKALNDLLMPPAKHSQKIASSATSVINLSAASDDKAPFELSSDTNKTDFGFTMLSPFIAKSKSISCKASTAQSSSPIPFPFPSSS</sequence>
<protein>
    <submittedName>
        <fullName evidence="1">Uncharacterized protein</fullName>
    </submittedName>
</protein>
<evidence type="ECO:0000313" key="1">
    <source>
        <dbReference type="EMBL" id="KTB41409.1"/>
    </source>
</evidence>
<name>A0A0W0FYQ1_MONRR</name>
<dbReference type="AlphaFoldDB" id="A0A0W0FYQ1"/>
<dbReference type="Proteomes" id="UP000054988">
    <property type="component" value="Unassembled WGS sequence"/>
</dbReference>
<comment type="caution">
    <text evidence="1">The sequence shown here is derived from an EMBL/GenBank/DDBJ whole genome shotgun (WGS) entry which is preliminary data.</text>
</comment>
<gene>
    <name evidence="1" type="ORF">WG66_6009</name>
</gene>
<organism evidence="1 2">
    <name type="scientific">Moniliophthora roreri</name>
    <name type="common">Frosty pod rot fungus</name>
    <name type="synonym">Monilia roreri</name>
    <dbReference type="NCBI Taxonomy" id="221103"/>
    <lineage>
        <taxon>Eukaryota</taxon>
        <taxon>Fungi</taxon>
        <taxon>Dikarya</taxon>
        <taxon>Basidiomycota</taxon>
        <taxon>Agaricomycotina</taxon>
        <taxon>Agaricomycetes</taxon>
        <taxon>Agaricomycetidae</taxon>
        <taxon>Agaricales</taxon>
        <taxon>Marasmiineae</taxon>
        <taxon>Marasmiaceae</taxon>
        <taxon>Moniliophthora</taxon>
    </lineage>
</organism>
<dbReference type="EMBL" id="LATX01001466">
    <property type="protein sequence ID" value="KTB41409.1"/>
    <property type="molecule type" value="Genomic_DNA"/>
</dbReference>